<organism evidence="2 3">
    <name type="scientific">Agrocybe pediades</name>
    <dbReference type="NCBI Taxonomy" id="84607"/>
    <lineage>
        <taxon>Eukaryota</taxon>
        <taxon>Fungi</taxon>
        <taxon>Dikarya</taxon>
        <taxon>Basidiomycota</taxon>
        <taxon>Agaricomycotina</taxon>
        <taxon>Agaricomycetes</taxon>
        <taxon>Agaricomycetidae</taxon>
        <taxon>Agaricales</taxon>
        <taxon>Agaricineae</taxon>
        <taxon>Strophariaceae</taxon>
        <taxon>Agrocybe</taxon>
    </lineage>
</organism>
<accession>A0A8H4VM20</accession>
<protein>
    <recommendedName>
        <fullName evidence="1">DUF6973 domain-containing protein</fullName>
    </recommendedName>
</protein>
<gene>
    <name evidence="2" type="ORF">D9613_011007</name>
</gene>
<dbReference type="InterPro" id="IPR054246">
    <property type="entry name" value="DUF6973"/>
</dbReference>
<dbReference type="Proteomes" id="UP000521872">
    <property type="component" value="Unassembled WGS sequence"/>
</dbReference>
<sequence>MRKGGSAKSCPLLPVVCLKGPTGKFVEIHGTRFLCDGIYTGVGFIFTETTLQLDSGKYLSDVIENGTVSARDAPTRFDIKSTGFESFNVNMSLSVASITYDGASIEDRYRPGRNYLVLNSSRATIDITFSIPYTVEGERNGTVELLLNHRRDFGGIIDVYLNSQHLISRYGGVPTNAFETQNMTSIALGPLSGGENNLSIRLSQGSPGNYYFSDAALVFKDNTGYIKQQNSIYALGVVSGSSYNGGILEDKYRRGNPYLSIEGGVSWSKITFTVKEELLGIGIGNCVIKIQHRKQPGASIDIFLNGSLIEQGYDNIPSDSFGTSTFSVHSNDLKASNELVIRSKNGGYYISDVAVDVISLLPDVTKENFDTIVQEAPYWFFIPFLPLSPEELKVLFVHHNMKFISVAYQVDDTINKARDFHRELISTDLPRKNALRHAYWTAMLAQRFDLHFALDLTTAHEDGHVDLTIEGPFDHVTDKINNAIGSLLGIHTSRAKSLQEVIDAAWDNRELAYVRDFRETVAGQTAKVFWQGPLNTMAKKYNVVPRFTETEKNTLKKMGVNIPNVPIIR</sequence>
<comment type="caution">
    <text evidence="2">The sequence shown here is derived from an EMBL/GenBank/DDBJ whole genome shotgun (WGS) entry which is preliminary data.</text>
</comment>
<evidence type="ECO:0000313" key="3">
    <source>
        <dbReference type="Proteomes" id="UP000521872"/>
    </source>
</evidence>
<evidence type="ECO:0000259" key="1">
    <source>
        <dbReference type="Pfam" id="PF22322"/>
    </source>
</evidence>
<evidence type="ECO:0000313" key="2">
    <source>
        <dbReference type="EMBL" id="KAF4613035.1"/>
    </source>
</evidence>
<reference evidence="2 3" key="1">
    <citation type="submission" date="2019-12" db="EMBL/GenBank/DDBJ databases">
        <authorList>
            <person name="Floudas D."/>
            <person name="Bentzer J."/>
            <person name="Ahren D."/>
            <person name="Johansson T."/>
            <person name="Persson P."/>
            <person name="Tunlid A."/>
        </authorList>
    </citation>
    <scope>NUCLEOTIDE SEQUENCE [LARGE SCALE GENOMIC DNA]</scope>
    <source>
        <strain evidence="2 3">CBS 102.39</strain>
    </source>
</reference>
<dbReference type="EMBL" id="JAACJL010000046">
    <property type="protein sequence ID" value="KAF4613035.1"/>
    <property type="molecule type" value="Genomic_DNA"/>
</dbReference>
<name>A0A8H4VM20_9AGAR</name>
<keyword evidence="3" id="KW-1185">Reference proteome</keyword>
<feature type="domain" description="DUF6973" evidence="1">
    <location>
        <begin position="394"/>
        <end position="501"/>
    </location>
</feature>
<proteinExistence type="predicted"/>
<dbReference type="AlphaFoldDB" id="A0A8H4VM20"/>
<dbReference type="Pfam" id="PF22322">
    <property type="entry name" value="DUF6973"/>
    <property type="match status" value="1"/>
</dbReference>